<feature type="region of interest" description="Disordered" evidence="8">
    <location>
        <begin position="171"/>
        <end position="197"/>
    </location>
</feature>
<protein>
    <submittedName>
        <fullName evidence="12">DsbA family protein</fullName>
    </submittedName>
</protein>
<proteinExistence type="inferred from homology"/>
<reference evidence="11" key="1">
    <citation type="journal article" date="2014" name="Int. J. Syst. Evol. Microbiol.">
        <title>Complete genome sequence of Corynebacterium casei LMG S-19264T (=DSM 44701T), isolated from a smear-ripened cheese.</title>
        <authorList>
            <consortium name="US DOE Joint Genome Institute (JGI-PGF)"/>
            <person name="Walter F."/>
            <person name="Albersmeier A."/>
            <person name="Kalinowski J."/>
            <person name="Ruckert C."/>
        </authorList>
    </citation>
    <scope>NUCLEOTIDE SEQUENCE</scope>
    <source>
        <strain evidence="11">JCM 12289</strain>
    </source>
</reference>
<dbReference type="AlphaFoldDB" id="A0AAV3SD44"/>
<dbReference type="Pfam" id="PF13462">
    <property type="entry name" value="Thioredoxin_4"/>
    <property type="match status" value="1"/>
</dbReference>
<evidence type="ECO:0000256" key="6">
    <source>
        <dbReference type="ARBA" id="ARBA00023157"/>
    </source>
</evidence>
<evidence type="ECO:0000256" key="4">
    <source>
        <dbReference type="ARBA" id="ARBA00022982"/>
    </source>
</evidence>
<name>A0AAV3SD44_HALDO</name>
<evidence type="ECO:0000313" key="13">
    <source>
        <dbReference type="Proteomes" id="UP000830542"/>
    </source>
</evidence>
<keyword evidence="4" id="KW-0249">Electron transport</keyword>
<sequence>MNGNREPAESAGSPRLNRRRALLGIGGLTASTLAGCLGGASSGSNGSGGGGDTLPTPVQGDPEASTTVTVFEDFACPHCQTYVLDVLPTLASQYIEPGKIRYEHYDFPVVNDTSWRAASAARAVQQRTGAKQFFKYATALYENQSSLGSKTYASLAKEMDLDGSAVRKAAENQAHESTVSANKQTGKDRGVEGTPTVFVGDKTVEPTVEAISSAIESA</sequence>
<keyword evidence="9" id="KW-0812">Transmembrane</keyword>
<comment type="similarity">
    <text evidence="2">Belongs to the glutaredoxin family.</text>
</comment>
<keyword evidence="4" id="KW-0813">Transport</keyword>
<accession>A0AAV3SD44</accession>
<keyword evidence="5" id="KW-0560">Oxidoreductase</keyword>
<reference evidence="12" key="2">
    <citation type="submission" date="2022-04" db="EMBL/GenBank/DDBJ databases">
        <title>Sequencing and genomic assembly of Halococcus dombrowskii.</title>
        <authorList>
            <person name="Lim S.W."/>
            <person name="MacLea K.S."/>
        </authorList>
    </citation>
    <scope>NUCLEOTIDE SEQUENCE</scope>
    <source>
        <strain evidence="12">H4</strain>
    </source>
</reference>
<evidence type="ECO:0000256" key="9">
    <source>
        <dbReference type="SAM" id="Phobius"/>
    </source>
</evidence>
<dbReference type="EMBL" id="BAAADN010000012">
    <property type="protein sequence ID" value="GAA0453766.1"/>
    <property type="molecule type" value="Genomic_DNA"/>
</dbReference>
<feature type="region of interest" description="Disordered" evidence="8">
    <location>
        <begin position="42"/>
        <end position="63"/>
    </location>
</feature>
<feature type="compositionally biased region" description="Gly residues" evidence="8">
    <location>
        <begin position="42"/>
        <end position="52"/>
    </location>
</feature>
<dbReference type="Gene3D" id="3.40.30.10">
    <property type="entry name" value="Glutaredoxin"/>
    <property type="match status" value="1"/>
</dbReference>
<evidence type="ECO:0000313" key="14">
    <source>
        <dbReference type="Proteomes" id="UP001500962"/>
    </source>
</evidence>
<evidence type="ECO:0000256" key="1">
    <source>
        <dbReference type="ARBA" id="ARBA00005791"/>
    </source>
</evidence>
<dbReference type="PANTHER" id="PTHR13887:SF14">
    <property type="entry name" value="DISULFIDE BOND FORMATION PROTEIN D"/>
    <property type="match status" value="1"/>
</dbReference>
<keyword evidence="9" id="KW-1133">Transmembrane helix</keyword>
<organism evidence="11 14">
    <name type="scientific">Halococcus dombrowskii</name>
    <dbReference type="NCBI Taxonomy" id="179637"/>
    <lineage>
        <taxon>Archaea</taxon>
        <taxon>Methanobacteriati</taxon>
        <taxon>Methanobacteriota</taxon>
        <taxon>Stenosarchaea group</taxon>
        <taxon>Halobacteria</taxon>
        <taxon>Halobacteriales</taxon>
        <taxon>Halococcaceae</taxon>
        <taxon>Halococcus</taxon>
    </lineage>
</organism>
<comment type="similarity">
    <text evidence="1">Belongs to the thioredoxin family. DsbA subfamily.</text>
</comment>
<dbReference type="InterPro" id="IPR036249">
    <property type="entry name" value="Thioredoxin-like_sf"/>
</dbReference>
<evidence type="ECO:0000313" key="12">
    <source>
        <dbReference type="EMBL" id="UOO94119.1"/>
    </source>
</evidence>
<dbReference type="SUPFAM" id="SSF52833">
    <property type="entry name" value="Thioredoxin-like"/>
    <property type="match status" value="1"/>
</dbReference>
<dbReference type="KEGG" id="hdo:MUK72_09055"/>
<dbReference type="GeneID" id="71761993"/>
<dbReference type="GO" id="GO:0016491">
    <property type="term" value="F:oxidoreductase activity"/>
    <property type="evidence" value="ECO:0007669"/>
    <property type="project" value="UniProtKB-KW"/>
</dbReference>
<dbReference type="PANTHER" id="PTHR13887">
    <property type="entry name" value="GLUTATHIONE S-TRANSFERASE KAPPA"/>
    <property type="match status" value="1"/>
</dbReference>
<evidence type="ECO:0000313" key="11">
    <source>
        <dbReference type="EMBL" id="GAA0453766.1"/>
    </source>
</evidence>
<evidence type="ECO:0000256" key="7">
    <source>
        <dbReference type="ARBA" id="ARBA00023284"/>
    </source>
</evidence>
<feature type="transmembrane region" description="Helical" evidence="9">
    <location>
        <begin position="21"/>
        <end position="40"/>
    </location>
</feature>
<keyword evidence="6" id="KW-1015">Disulfide bond</keyword>
<evidence type="ECO:0000256" key="8">
    <source>
        <dbReference type="SAM" id="MobiDB-lite"/>
    </source>
</evidence>
<dbReference type="EMBL" id="CP095005">
    <property type="protein sequence ID" value="UOO94119.1"/>
    <property type="molecule type" value="Genomic_DNA"/>
</dbReference>
<feature type="domain" description="Thioredoxin-like fold" evidence="10">
    <location>
        <begin position="55"/>
        <end position="216"/>
    </location>
</feature>
<keyword evidence="13" id="KW-1185">Reference proteome</keyword>
<evidence type="ECO:0000259" key="10">
    <source>
        <dbReference type="Pfam" id="PF13462"/>
    </source>
</evidence>
<dbReference type="InterPro" id="IPR012336">
    <property type="entry name" value="Thioredoxin-like_fold"/>
</dbReference>
<dbReference type="Proteomes" id="UP000830542">
    <property type="component" value="Chromosome"/>
</dbReference>
<reference evidence="11" key="3">
    <citation type="submission" date="2023-12" db="EMBL/GenBank/DDBJ databases">
        <authorList>
            <person name="Sun Q."/>
            <person name="Inoue M."/>
        </authorList>
    </citation>
    <scope>NUCLEOTIDE SEQUENCE</scope>
    <source>
        <strain evidence="11">JCM 12289</strain>
    </source>
</reference>
<keyword evidence="9" id="KW-0472">Membrane</keyword>
<dbReference type="RefSeq" id="WP_244699252.1">
    <property type="nucleotide sequence ID" value="NZ_BAAADN010000012.1"/>
</dbReference>
<feature type="compositionally biased region" description="Polar residues" evidence="8">
    <location>
        <begin position="175"/>
        <end position="184"/>
    </location>
</feature>
<dbReference type="Proteomes" id="UP001500962">
    <property type="component" value="Unassembled WGS sequence"/>
</dbReference>
<keyword evidence="7" id="KW-0676">Redox-active center</keyword>
<evidence type="ECO:0000256" key="2">
    <source>
        <dbReference type="ARBA" id="ARBA00007787"/>
    </source>
</evidence>
<evidence type="ECO:0000256" key="5">
    <source>
        <dbReference type="ARBA" id="ARBA00023002"/>
    </source>
</evidence>
<keyword evidence="3" id="KW-0732">Signal</keyword>
<evidence type="ECO:0000256" key="3">
    <source>
        <dbReference type="ARBA" id="ARBA00022729"/>
    </source>
</evidence>
<gene>
    <name evidence="11" type="ORF">GCM10008985_06870</name>
    <name evidence="12" type="ORF">MUK72_09055</name>
</gene>